<dbReference type="GO" id="GO:0000272">
    <property type="term" value="P:polysaccharide catabolic process"/>
    <property type="evidence" value="ECO:0007669"/>
    <property type="project" value="UniProtKB-KW"/>
</dbReference>
<sequence>MLGRLAQLGGSGAYGSAERQVVHPATSALRRPPRAVLILSVLLALVSPVFTAVSAKAATNRYEAESATVSQGLVEANHTGFSGTGFVNGDNLAGSYTEWAVNVPSAGSATLVLRYANGVAVNRSADVSVNGTVVSAGRAFNGTGNWDTWATSTLTASLNAGSNRIRISATTDNGNPNLDYLDVVAADAPASDYQAEAATLSQATVATNHTGFTGTGFVDYVNAPGGSIEWTVNVASAGAHTLTFRYANGTPAPRPMDISVNGTVSAAGKAFPATANWDTWADATVAVTLKAGVNTIRATGTDALGGPNVDRLAVSGSSGSDGQAPSVPASPRVTGTSASSISLAWNDSTDNVAVTGYRVYEGTALRASPATASATVTGLAASSAHSYTISAVDAAGNESGRSAAVTGTTSGTGGGVTADQLLAKVTTCSQISNGKYKTDSDVSSATVAVCNKTGAVFWKADMDIDCDGIRTTQCNEDTDCCFLPETACETSGGAALNAAQLPYVVVPSSSGIWNYTTKGIGCGTVVAVIYNGQIEYAVVGDTGPSEIIGEASYRTAADLGINPDPSNGGIDTGVTYIVFTGSGTKIATEENHSQAVTLGQQLAQQFVNNN</sequence>
<dbReference type="OrthoDB" id="8660908at2"/>
<dbReference type="GO" id="GO:0030246">
    <property type="term" value="F:carbohydrate binding"/>
    <property type="evidence" value="ECO:0007669"/>
    <property type="project" value="InterPro"/>
</dbReference>
<dbReference type="InterPro" id="IPR036116">
    <property type="entry name" value="FN3_sf"/>
</dbReference>
<dbReference type="PROSITE" id="PS50853">
    <property type="entry name" value="FN3"/>
    <property type="match status" value="1"/>
</dbReference>
<evidence type="ECO:0000256" key="3">
    <source>
        <dbReference type="ARBA" id="ARBA00022729"/>
    </source>
</evidence>
<dbReference type="PANTHER" id="PTHR42061:SF6">
    <property type="entry name" value="ENDO-CHITOSANASE"/>
    <property type="match status" value="1"/>
</dbReference>
<dbReference type="Pfam" id="PF00041">
    <property type="entry name" value="fn3"/>
    <property type="match status" value="1"/>
</dbReference>
<dbReference type="Gene3D" id="2.60.120.260">
    <property type="entry name" value="Galactose-binding domain-like"/>
    <property type="match status" value="2"/>
</dbReference>
<feature type="domain" description="Fibronectin type-III" evidence="9">
    <location>
        <begin position="327"/>
        <end position="412"/>
    </location>
</feature>
<evidence type="ECO:0000256" key="7">
    <source>
        <dbReference type="ARBA" id="ARBA00023326"/>
    </source>
</evidence>
<evidence type="ECO:0000256" key="4">
    <source>
        <dbReference type="ARBA" id="ARBA00022801"/>
    </source>
</evidence>
<accession>A0A239EDQ5</accession>
<dbReference type="GO" id="GO:0016977">
    <property type="term" value="F:chitosanase activity"/>
    <property type="evidence" value="ECO:0007669"/>
    <property type="project" value="InterPro"/>
</dbReference>
<feature type="domain" description="CBM6" evidence="10">
    <location>
        <begin position="60"/>
        <end position="184"/>
    </location>
</feature>
<dbReference type="InterPro" id="IPR005084">
    <property type="entry name" value="CBM6"/>
</dbReference>
<dbReference type="CDD" id="cd00063">
    <property type="entry name" value="FN3"/>
    <property type="match status" value="1"/>
</dbReference>
<feature type="region of interest" description="Disordered" evidence="8">
    <location>
        <begin position="302"/>
        <end position="335"/>
    </location>
</feature>
<dbReference type="Pfam" id="PF16990">
    <property type="entry name" value="CBM_35"/>
    <property type="match status" value="2"/>
</dbReference>
<dbReference type="SUPFAM" id="SSF49785">
    <property type="entry name" value="Galactose-binding domain-like"/>
    <property type="match status" value="2"/>
</dbReference>
<name>A0A239EDQ5_9ACTN</name>
<evidence type="ECO:0000313" key="11">
    <source>
        <dbReference type="EMBL" id="SNS42910.1"/>
    </source>
</evidence>
<evidence type="ECO:0000313" key="12">
    <source>
        <dbReference type="Proteomes" id="UP000198282"/>
    </source>
</evidence>
<dbReference type="InterPro" id="IPR008979">
    <property type="entry name" value="Galactose-bd-like_sf"/>
</dbReference>
<dbReference type="AlphaFoldDB" id="A0A239EDQ5"/>
<keyword evidence="7" id="KW-0624">Polysaccharide degradation</keyword>
<reference evidence="11 12" key="1">
    <citation type="submission" date="2017-06" db="EMBL/GenBank/DDBJ databases">
        <authorList>
            <person name="Kim H.J."/>
            <person name="Triplett B.A."/>
        </authorList>
    </citation>
    <scope>NUCLEOTIDE SEQUENCE [LARGE SCALE GENOMIC DNA]</scope>
    <source>
        <strain evidence="11 12">CGMCC 4.2132</strain>
    </source>
</reference>
<keyword evidence="2" id="KW-0964">Secreted</keyword>
<dbReference type="InterPro" id="IPR003961">
    <property type="entry name" value="FN3_dom"/>
</dbReference>
<dbReference type="GO" id="GO:0005576">
    <property type="term" value="C:extracellular region"/>
    <property type="evidence" value="ECO:0007669"/>
    <property type="project" value="UniProtKB-SubCell"/>
</dbReference>
<keyword evidence="5" id="KW-0119">Carbohydrate metabolism</keyword>
<dbReference type="SMART" id="SM00060">
    <property type="entry name" value="FN3"/>
    <property type="match status" value="1"/>
</dbReference>
<dbReference type="Proteomes" id="UP000198282">
    <property type="component" value="Unassembled WGS sequence"/>
</dbReference>
<evidence type="ECO:0000256" key="6">
    <source>
        <dbReference type="ARBA" id="ARBA00023295"/>
    </source>
</evidence>
<comment type="subcellular location">
    <subcellularLocation>
        <location evidence="1">Secreted</location>
    </subcellularLocation>
</comment>
<protein>
    <submittedName>
        <fullName evidence="11">Carbohydrate binding module (Family 35)</fullName>
    </submittedName>
</protein>
<evidence type="ECO:0000256" key="1">
    <source>
        <dbReference type="ARBA" id="ARBA00004613"/>
    </source>
</evidence>
<dbReference type="PANTHER" id="PTHR42061">
    <property type="entry name" value="ENDO-CHITOSANASE"/>
    <property type="match status" value="1"/>
</dbReference>
<keyword evidence="4" id="KW-0378">Hydrolase</keyword>
<evidence type="ECO:0000259" key="9">
    <source>
        <dbReference type="PROSITE" id="PS50853"/>
    </source>
</evidence>
<dbReference type="InterPro" id="IPR013783">
    <property type="entry name" value="Ig-like_fold"/>
</dbReference>
<dbReference type="Pfam" id="PF07335">
    <property type="entry name" value="Glyco_hydro_75"/>
    <property type="match status" value="1"/>
</dbReference>
<evidence type="ECO:0000256" key="2">
    <source>
        <dbReference type="ARBA" id="ARBA00022525"/>
    </source>
</evidence>
<dbReference type="CDD" id="cd04082">
    <property type="entry name" value="CBM35_pectate_lyase-like"/>
    <property type="match status" value="2"/>
</dbReference>
<dbReference type="Gene3D" id="2.60.40.10">
    <property type="entry name" value="Immunoglobulins"/>
    <property type="match status" value="1"/>
</dbReference>
<keyword evidence="3" id="KW-0732">Signal</keyword>
<dbReference type="EMBL" id="FZOD01000009">
    <property type="protein sequence ID" value="SNS42910.1"/>
    <property type="molecule type" value="Genomic_DNA"/>
</dbReference>
<dbReference type="InterPro" id="IPR009939">
    <property type="entry name" value="Chitosanase_fungal"/>
</dbReference>
<feature type="domain" description="CBM6" evidence="10">
    <location>
        <begin position="191"/>
        <end position="315"/>
    </location>
</feature>
<proteinExistence type="predicted"/>
<evidence type="ECO:0000259" key="10">
    <source>
        <dbReference type="PROSITE" id="PS51175"/>
    </source>
</evidence>
<dbReference type="SUPFAM" id="SSF49265">
    <property type="entry name" value="Fibronectin type III"/>
    <property type="match status" value="1"/>
</dbReference>
<dbReference type="PROSITE" id="PS51175">
    <property type="entry name" value="CBM6"/>
    <property type="match status" value="2"/>
</dbReference>
<keyword evidence="6" id="KW-0326">Glycosidase</keyword>
<gene>
    <name evidence="11" type="ORF">SAMN05216276_100998</name>
</gene>
<keyword evidence="12" id="KW-1185">Reference proteome</keyword>
<organism evidence="11 12">
    <name type="scientific">Streptosporangium subroseum</name>
    <dbReference type="NCBI Taxonomy" id="106412"/>
    <lineage>
        <taxon>Bacteria</taxon>
        <taxon>Bacillati</taxon>
        <taxon>Actinomycetota</taxon>
        <taxon>Actinomycetes</taxon>
        <taxon>Streptosporangiales</taxon>
        <taxon>Streptosporangiaceae</taxon>
        <taxon>Streptosporangium</taxon>
    </lineage>
</organism>
<evidence type="ECO:0000256" key="8">
    <source>
        <dbReference type="SAM" id="MobiDB-lite"/>
    </source>
</evidence>
<evidence type="ECO:0000256" key="5">
    <source>
        <dbReference type="ARBA" id="ARBA00023277"/>
    </source>
</evidence>